<gene>
    <name evidence="2" type="ORF">G7034_04740</name>
</gene>
<protein>
    <recommendedName>
        <fullName evidence="4">Secreted protein</fullName>
    </recommendedName>
</protein>
<evidence type="ECO:0008006" key="4">
    <source>
        <dbReference type="Google" id="ProtNLM"/>
    </source>
</evidence>
<reference evidence="2" key="1">
    <citation type="submission" date="2020-03" db="EMBL/GenBank/DDBJ databases">
        <title>Psychroflexus Maritimus sp. nov., isolate from marine sediment.</title>
        <authorList>
            <person name="Zhong Y.-L."/>
        </authorList>
    </citation>
    <scope>NUCLEOTIDE SEQUENCE</scope>
    <source>
        <strain evidence="2">C1</strain>
    </source>
</reference>
<feature type="chain" id="PRO_5037813491" description="Secreted protein" evidence="1">
    <location>
        <begin position="19"/>
        <end position="210"/>
    </location>
</feature>
<sequence>MRFLIFVFCLFLCGFSFAQLDGSKRGSEKVELKTAKGKAFPETNFGIPNLNKKGLEKKEEEDPEFLKEKQFTNPSDLHEKRLNEKFKEDKREPKIREEFGENMDLGEFKTSSGKVVIACRDHMMFDGDRVQIKLNGEIIAENILLENKFKTIYVDLKEGFNKVEFIALNQGTAGPNTAELKIFDEDGKIIVSNVWNLLTGVNAHAMFIKE</sequence>
<feature type="signal peptide" evidence="1">
    <location>
        <begin position="1"/>
        <end position="18"/>
    </location>
</feature>
<evidence type="ECO:0000256" key="1">
    <source>
        <dbReference type="SAM" id="SignalP"/>
    </source>
</evidence>
<dbReference type="Proteomes" id="UP000643701">
    <property type="component" value="Unassembled WGS sequence"/>
</dbReference>
<dbReference type="EMBL" id="JAANAS010000039">
    <property type="protein sequence ID" value="NGZ89555.1"/>
    <property type="molecule type" value="Genomic_DNA"/>
</dbReference>
<keyword evidence="3" id="KW-1185">Reference proteome</keyword>
<keyword evidence="1" id="KW-0732">Signal</keyword>
<evidence type="ECO:0000313" key="3">
    <source>
        <dbReference type="Proteomes" id="UP000643701"/>
    </source>
</evidence>
<dbReference type="AlphaFoldDB" id="A0A967DY85"/>
<dbReference type="RefSeq" id="WP_166399818.1">
    <property type="nucleotide sequence ID" value="NZ_JAANAS010000039.1"/>
</dbReference>
<accession>A0A967DY85</accession>
<name>A0A967DY85_9FLAO</name>
<comment type="caution">
    <text evidence="2">The sequence shown here is derived from an EMBL/GenBank/DDBJ whole genome shotgun (WGS) entry which is preliminary data.</text>
</comment>
<evidence type="ECO:0000313" key="2">
    <source>
        <dbReference type="EMBL" id="NGZ89555.1"/>
    </source>
</evidence>
<proteinExistence type="predicted"/>
<organism evidence="2 3">
    <name type="scientific">Psychroflexus maritimus</name>
    <dbReference type="NCBI Taxonomy" id="2714865"/>
    <lineage>
        <taxon>Bacteria</taxon>
        <taxon>Pseudomonadati</taxon>
        <taxon>Bacteroidota</taxon>
        <taxon>Flavobacteriia</taxon>
        <taxon>Flavobacteriales</taxon>
        <taxon>Flavobacteriaceae</taxon>
        <taxon>Psychroflexus</taxon>
    </lineage>
</organism>